<name>A0AC61QPD6_9BACT</name>
<dbReference type="EMBL" id="SRZC01000014">
    <property type="protein sequence ID" value="TGX81722.1"/>
    <property type="molecule type" value="Genomic_DNA"/>
</dbReference>
<dbReference type="Proteomes" id="UP000308886">
    <property type="component" value="Unassembled WGS sequence"/>
</dbReference>
<evidence type="ECO:0000313" key="2">
    <source>
        <dbReference type="Proteomes" id="UP000308886"/>
    </source>
</evidence>
<sequence length="512" mass="56236">MVTFILSLLLLVIGYCAYGRFVEKTFGPDDRPTPAVTKADGVDYIVLPGWKIFMIQFLNIAGTGPIFGAIMGIWYGPAAYLWIVFGCIFAGAMHDYLSGMMSIRNGGCSLPEIIGIYLGQKAKRVMLLFSVLLLIMVGAVFVLSPASLLATLCRDVYDGAFDNLLLWIVVIFAYYVIATMMPVDKIIGKIYPVFAIALIFMAIGLMIMLFVHFPALPELWDGLGNMGVDRLGIKDPDPLFPALFITIACGAISGFHATQTPLMARCVKSEKMCRPIFYGAMITEGIIALVWATVSSYFFYADGWRDVLAATAPEQIAVVERQLQEGANITQVFGNAAEVVMIMCNSWLGAAGGILAVLGVVAAPITSGDTALRSARLIIAESLRMDQKPVMKRLYICIPMFILTIAILVWQMENKDGFNIIWKYFGWANQTLSVFTLWAITVYLTLKGKNCLISLVPAVFMTVVCTTFLFISKQAIGLNAEVSYLIGGLAGLCSLIVFLRWRNKNMTSCNHD</sequence>
<evidence type="ECO:0000313" key="1">
    <source>
        <dbReference type="EMBL" id="TGX81722.1"/>
    </source>
</evidence>
<gene>
    <name evidence="1" type="ORF">E5358_09325</name>
</gene>
<comment type="caution">
    <text evidence="1">The sequence shown here is derived from an EMBL/GenBank/DDBJ whole genome shotgun (WGS) entry which is preliminary data.</text>
</comment>
<reference evidence="1" key="1">
    <citation type="submission" date="2019-04" db="EMBL/GenBank/DDBJ databases">
        <title>Microbes associate with the intestines of laboratory mice.</title>
        <authorList>
            <person name="Navarre W."/>
            <person name="Wong E."/>
            <person name="Huang K."/>
            <person name="Tropini C."/>
            <person name="Ng K."/>
            <person name="Yu B."/>
        </authorList>
    </citation>
    <scope>NUCLEOTIDE SEQUENCE</scope>
    <source>
        <strain evidence="1">NM73_A23</strain>
    </source>
</reference>
<proteinExistence type="predicted"/>
<protein>
    <submittedName>
        <fullName evidence="1">Carbon starvation protein A</fullName>
    </submittedName>
</protein>
<accession>A0AC61QPD6</accession>
<organism evidence="1 2">
    <name type="scientific">Palleniella muris</name>
    <dbReference type="NCBI Taxonomy" id="3038145"/>
    <lineage>
        <taxon>Bacteria</taxon>
        <taxon>Pseudomonadati</taxon>
        <taxon>Bacteroidota</taxon>
        <taxon>Bacteroidia</taxon>
        <taxon>Bacteroidales</taxon>
        <taxon>Prevotellaceae</taxon>
        <taxon>Palleniella</taxon>
    </lineage>
</organism>
<keyword evidence="2" id="KW-1185">Reference proteome</keyword>